<reference evidence="5" key="1">
    <citation type="submission" date="2017-08" db="EMBL/GenBank/DDBJ databases">
        <authorList>
            <person name="Varghese N."/>
            <person name="Submissions S."/>
        </authorList>
    </citation>
    <scope>NUCLEOTIDE SEQUENCE [LARGE SCALE GENOMIC DNA]</scope>
    <source>
        <strain evidence="5">JC23</strain>
    </source>
</reference>
<feature type="transmembrane region" description="Helical" evidence="1">
    <location>
        <begin position="235"/>
        <end position="256"/>
    </location>
</feature>
<evidence type="ECO:0000259" key="2">
    <source>
        <dbReference type="Pfam" id="PF07853"/>
    </source>
</evidence>
<dbReference type="Pfam" id="PF07853">
    <property type="entry name" value="DUF1648"/>
    <property type="match status" value="1"/>
</dbReference>
<sequence length="368" mass="41940">MSVSLVISAVIILFLVIVQTVVPYLVKRTVVFGVTIPEQYLRDTKLTQYKKQYSIFTIVVGLIALAAYIGWAANNQLTEEQIIIVGTFIEFGIIIISLSLYFYFHGKIKQLKQVNKWTENLKQVKVTDLSIRSQDEMLPWFVFLLPMIITIGLMIYTIMNYHLLPDLIPTHWGPTGEPDAFTAKTPFTAVQMPGMLLLMQIMFIFVHIGTKKSGIKLSATNALASKRRQLGMRKYSSWLLFFVSFAVTIMFSYFQLSTIHPNLFEGTSLQLIIPFGFLALVLIATIIFSIKVGRSDKEIEPIIEGDITDIDEDRYWKGGLWYFNKNDPSIFVEKRFGIGYTLNFANPLGYLIVLVPLVIILLVSFFLN</sequence>
<evidence type="ECO:0000256" key="1">
    <source>
        <dbReference type="SAM" id="Phobius"/>
    </source>
</evidence>
<gene>
    <name evidence="4" type="ORF">SAMN05877842_11846</name>
</gene>
<dbReference type="OrthoDB" id="157646at2"/>
<feature type="transmembrane region" description="Helical" evidence="1">
    <location>
        <begin position="53"/>
        <end position="71"/>
    </location>
</feature>
<keyword evidence="1" id="KW-0472">Membrane</keyword>
<keyword evidence="1" id="KW-1133">Transmembrane helix</keyword>
<feature type="transmembrane region" description="Helical" evidence="1">
    <location>
        <begin position="6"/>
        <end position="26"/>
    </location>
</feature>
<feature type="transmembrane region" description="Helical" evidence="1">
    <location>
        <begin position="83"/>
        <end position="104"/>
    </location>
</feature>
<dbReference type="RefSeq" id="WP_097150983.1">
    <property type="nucleotide sequence ID" value="NZ_OBQC01000018.1"/>
</dbReference>
<dbReference type="GO" id="GO:0009636">
    <property type="term" value="P:response to toxic substance"/>
    <property type="evidence" value="ECO:0007669"/>
    <property type="project" value="TreeGrafter"/>
</dbReference>
<dbReference type="Pfam" id="PF19124">
    <property type="entry name" value="DUF5808"/>
    <property type="match status" value="1"/>
</dbReference>
<protein>
    <submittedName>
        <fullName evidence="4">Uncharacterized membrane protein</fullName>
    </submittedName>
</protein>
<feature type="transmembrane region" description="Helical" evidence="1">
    <location>
        <begin position="138"/>
        <end position="159"/>
    </location>
</feature>
<dbReference type="AlphaFoldDB" id="A0A285UQ91"/>
<dbReference type="Proteomes" id="UP000219252">
    <property type="component" value="Unassembled WGS sequence"/>
</dbReference>
<keyword evidence="5" id="KW-1185">Reference proteome</keyword>
<feature type="transmembrane region" description="Helical" evidence="1">
    <location>
        <begin position="189"/>
        <end position="208"/>
    </location>
</feature>
<feature type="transmembrane region" description="Helical" evidence="1">
    <location>
        <begin position="348"/>
        <end position="367"/>
    </location>
</feature>
<feature type="transmembrane region" description="Helical" evidence="1">
    <location>
        <begin position="268"/>
        <end position="290"/>
    </location>
</feature>
<dbReference type="InterPro" id="IPR012867">
    <property type="entry name" value="DUF1648"/>
</dbReference>
<evidence type="ECO:0000313" key="4">
    <source>
        <dbReference type="EMBL" id="SOC43989.1"/>
    </source>
</evidence>
<dbReference type="PANTHER" id="PTHR37810:SF9">
    <property type="entry name" value="MEMBRANE PROTEIN"/>
    <property type="match status" value="1"/>
</dbReference>
<proteinExistence type="predicted"/>
<dbReference type="InterPro" id="IPR043831">
    <property type="entry name" value="DUF5808"/>
</dbReference>
<evidence type="ECO:0000313" key="5">
    <source>
        <dbReference type="Proteomes" id="UP000219252"/>
    </source>
</evidence>
<dbReference type="PANTHER" id="PTHR37810">
    <property type="entry name" value="IMMUNITY PROTEIN SDPI"/>
    <property type="match status" value="1"/>
</dbReference>
<organism evidence="4 5">
    <name type="scientific">Ureibacillus acetophenoni</name>
    <dbReference type="NCBI Taxonomy" id="614649"/>
    <lineage>
        <taxon>Bacteria</taxon>
        <taxon>Bacillati</taxon>
        <taxon>Bacillota</taxon>
        <taxon>Bacilli</taxon>
        <taxon>Bacillales</taxon>
        <taxon>Caryophanaceae</taxon>
        <taxon>Ureibacillus</taxon>
    </lineage>
</organism>
<name>A0A285UQ91_9BACL</name>
<feature type="domain" description="DUF5808" evidence="3">
    <location>
        <begin position="325"/>
        <end position="350"/>
    </location>
</feature>
<dbReference type="EMBL" id="OBQC01000018">
    <property type="protein sequence ID" value="SOC43989.1"/>
    <property type="molecule type" value="Genomic_DNA"/>
</dbReference>
<feature type="domain" description="DUF1648" evidence="2">
    <location>
        <begin position="148"/>
        <end position="196"/>
    </location>
</feature>
<accession>A0A285UQ91</accession>
<evidence type="ECO:0000259" key="3">
    <source>
        <dbReference type="Pfam" id="PF19124"/>
    </source>
</evidence>
<keyword evidence="1" id="KW-0812">Transmembrane</keyword>